<reference evidence="3 4" key="1">
    <citation type="submission" date="2024-07" db="EMBL/GenBank/DDBJ databases">
        <title>Section-level genome sequencing and comparative genomics of Aspergillus sections Usti and Cavernicolus.</title>
        <authorList>
            <consortium name="Lawrence Berkeley National Laboratory"/>
            <person name="Nybo J.L."/>
            <person name="Vesth T.C."/>
            <person name="Theobald S."/>
            <person name="Frisvad J.C."/>
            <person name="Larsen T.O."/>
            <person name="Kjaerboelling I."/>
            <person name="Rothschild-Mancinelli K."/>
            <person name="Lyhne E.K."/>
            <person name="Kogle M.E."/>
            <person name="Barry K."/>
            <person name="Clum A."/>
            <person name="Na H."/>
            <person name="Ledsgaard L."/>
            <person name="Lin J."/>
            <person name="Lipzen A."/>
            <person name="Kuo A."/>
            <person name="Riley R."/>
            <person name="Mondo S."/>
            <person name="LaButti K."/>
            <person name="Haridas S."/>
            <person name="Pangalinan J."/>
            <person name="Salamov A.A."/>
            <person name="Simmons B.A."/>
            <person name="Magnuson J.K."/>
            <person name="Chen J."/>
            <person name="Drula E."/>
            <person name="Henrissat B."/>
            <person name="Wiebenga A."/>
            <person name="Lubbers R.J."/>
            <person name="Gomes A.C."/>
            <person name="Makela M.R."/>
            <person name="Stajich J."/>
            <person name="Grigoriev I.V."/>
            <person name="Mortensen U.H."/>
            <person name="De vries R.P."/>
            <person name="Baker S.E."/>
            <person name="Andersen M.R."/>
        </authorList>
    </citation>
    <scope>NUCLEOTIDE SEQUENCE [LARGE SCALE GENOMIC DNA]</scope>
    <source>
        <strain evidence="3 4">CBS 600.67</strain>
    </source>
</reference>
<gene>
    <name evidence="3" type="ORF">BDW59DRAFT_149870</name>
</gene>
<keyword evidence="4" id="KW-1185">Reference proteome</keyword>
<proteinExistence type="predicted"/>
<name>A0ABR4I266_9EURO</name>
<evidence type="ECO:0000256" key="2">
    <source>
        <dbReference type="SAM" id="SignalP"/>
    </source>
</evidence>
<dbReference type="EMBL" id="JBFXLS010000061">
    <property type="protein sequence ID" value="KAL2821838.1"/>
    <property type="molecule type" value="Genomic_DNA"/>
</dbReference>
<evidence type="ECO:0000313" key="4">
    <source>
        <dbReference type="Proteomes" id="UP001610335"/>
    </source>
</evidence>
<accession>A0ABR4I266</accession>
<evidence type="ECO:0000256" key="1">
    <source>
        <dbReference type="SAM" id="MobiDB-lite"/>
    </source>
</evidence>
<protein>
    <recommendedName>
        <fullName evidence="5">F-box domain-containing protein</fullName>
    </recommendedName>
</protein>
<evidence type="ECO:0000313" key="3">
    <source>
        <dbReference type="EMBL" id="KAL2821838.1"/>
    </source>
</evidence>
<feature type="region of interest" description="Disordered" evidence="1">
    <location>
        <begin position="348"/>
        <end position="387"/>
    </location>
</feature>
<dbReference type="Proteomes" id="UP001610335">
    <property type="component" value="Unassembled WGS sequence"/>
</dbReference>
<comment type="caution">
    <text evidence="3">The sequence shown here is derived from an EMBL/GenBank/DDBJ whole genome shotgun (WGS) entry which is preliminary data.</text>
</comment>
<keyword evidence="2" id="KW-0732">Signal</keyword>
<evidence type="ECO:0008006" key="5">
    <source>
        <dbReference type="Google" id="ProtNLM"/>
    </source>
</evidence>
<sequence length="541" mass="62262">MMDLGLFALPNELLLAIFRLLPTVTKHTFSLSCSRLSFTFASLCPELSLDARHELRTQLARDGLAFREYAYCSRCRSVHSLKFFSTDQLDRPPTTRLCSASRKQLWIEPHRFYSFQDLSKQLSRVVVGDPHRPLKTNCSVVMRLYSKDRIRDRDATNYHNMWAGVPVHYAVCTSYEILTLTESKSATKSEIIRVLKGFDIPICPHTRLGDAAIADSYQQSRHSSSQPTKALVIWNGQIQSDGADAWCKFPGCKTVFRWGCHPSLKKDGWKTVSIHVKRYLGNLLSPFNPRWMAQLVSIPHQALLEAYWTDCHEWKNVNTAIDEKSYERSPRGSSDALNRAEQVKYKQLRSENDYLRHPHRNQNRTEPDLDCLSNLRDPDQPPDELPSTTLLLLEGQHGHPQPTIHPDGTFRVHNDEWETRIKESDISDGGKSSEALLEAGQDSDLFTPLHTPEAILESIEGHAKFDELFDNIRALTPYQRRIENLFWGAGDCLSMHGVLFGLLPPWMFPRRRILVDQLYHLPRSVKRLILNYEETEERFAH</sequence>
<feature type="signal peptide" evidence="2">
    <location>
        <begin position="1"/>
        <end position="16"/>
    </location>
</feature>
<feature type="chain" id="PRO_5045791837" description="F-box domain-containing protein" evidence="2">
    <location>
        <begin position="17"/>
        <end position="541"/>
    </location>
</feature>
<organism evidence="3 4">
    <name type="scientific">Aspergillus cavernicola</name>
    <dbReference type="NCBI Taxonomy" id="176166"/>
    <lineage>
        <taxon>Eukaryota</taxon>
        <taxon>Fungi</taxon>
        <taxon>Dikarya</taxon>
        <taxon>Ascomycota</taxon>
        <taxon>Pezizomycotina</taxon>
        <taxon>Eurotiomycetes</taxon>
        <taxon>Eurotiomycetidae</taxon>
        <taxon>Eurotiales</taxon>
        <taxon>Aspergillaceae</taxon>
        <taxon>Aspergillus</taxon>
        <taxon>Aspergillus subgen. Nidulantes</taxon>
    </lineage>
</organism>